<comment type="caution">
    <text evidence="2">The sequence shown here is derived from an EMBL/GenBank/DDBJ whole genome shotgun (WGS) entry which is preliminary data.</text>
</comment>
<evidence type="ECO:0000313" key="3">
    <source>
        <dbReference type="Proteomes" id="UP000324222"/>
    </source>
</evidence>
<evidence type="ECO:0000256" key="1">
    <source>
        <dbReference type="SAM" id="MobiDB-lite"/>
    </source>
</evidence>
<organism evidence="2 3">
    <name type="scientific">Portunus trituberculatus</name>
    <name type="common">Swimming crab</name>
    <name type="synonym">Neptunus trituberculatus</name>
    <dbReference type="NCBI Taxonomy" id="210409"/>
    <lineage>
        <taxon>Eukaryota</taxon>
        <taxon>Metazoa</taxon>
        <taxon>Ecdysozoa</taxon>
        <taxon>Arthropoda</taxon>
        <taxon>Crustacea</taxon>
        <taxon>Multicrustacea</taxon>
        <taxon>Malacostraca</taxon>
        <taxon>Eumalacostraca</taxon>
        <taxon>Eucarida</taxon>
        <taxon>Decapoda</taxon>
        <taxon>Pleocyemata</taxon>
        <taxon>Brachyura</taxon>
        <taxon>Eubrachyura</taxon>
        <taxon>Portunoidea</taxon>
        <taxon>Portunidae</taxon>
        <taxon>Portuninae</taxon>
        <taxon>Portunus</taxon>
    </lineage>
</organism>
<dbReference type="AlphaFoldDB" id="A0A5B7JVN0"/>
<keyword evidence="3" id="KW-1185">Reference proteome</keyword>
<reference evidence="2 3" key="1">
    <citation type="submission" date="2019-05" db="EMBL/GenBank/DDBJ databases">
        <title>Another draft genome of Portunus trituberculatus and its Hox gene families provides insights of decapod evolution.</title>
        <authorList>
            <person name="Jeong J.-H."/>
            <person name="Song I."/>
            <person name="Kim S."/>
            <person name="Choi T."/>
            <person name="Kim D."/>
            <person name="Ryu S."/>
            <person name="Kim W."/>
        </authorList>
    </citation>
    <scope>NUCLEOTIDE SEQUENCE [LARGE SCALE GENOMIC DNA]</scope>
    <source>
        <tissue evidence="2">Muscle</tissue>
    </source>
</reference>
<gene>
    <name evidence="2" type="ORF">E2C01_097617</name>
</gene>
<dbReference type="Proteomes" id="UP000324222">
    <property type="component" value="Unassembled WGS sequence"/>
</dbReference>
<evidence type="ECO:0000313" key="2">
    <source>
        <dbReference type="EMBL" id="MPD02062.1"/>
    </source>
</evidence>
<dbReference type="EMBL" id="VSRR010129743">
    <property type="protein sequence ID" value="MPD02062.1"/>
    <property type="molecule type" value="Genomic_DNA"/>
</dbReference>
<protein>
    <submittedName>
        <fullName evidence="2">Uncharacterized protein</fullName>
    </submittedName>
</protein>
<sequence length="187" mass="20894">MHLLVARHLPAPLLELEEQLFKAVRLALNDACRDSTYVITNLRAWRREAYLGCLRPSFSQVEKGILRRSPIFTPFLFDEDRLQEALQSSKSNADRTLHEAALRALARPRPAPGTPLVERGPQPSTSTAVRPSAAPRPQTFLCRSCQGLLGQVWRLLPVTFQCARRGTEGKALSEVTPFIPTGQLWAV</sequence>
<proteinExistence type="predicted"/>
<feature type="region of interest" description="Disordered" evidence="1">
    <location>
        <begin position="108"/>
        <end position="133"/>
    </location>
</feature>
<name>A0A5B7JVN0_PORTR</name>
<accession>A0A5B7JVN0</accession>